<dbReference type="InterPro" id="IPR007110">
    <property type="entry name" value="Ig-like_dom"/>
</dbReference>
<dbReference type="Pfam" id="PF25059">
    <property type="entry name" value="FN3_DSCAM-DSCAML_C"/>
    <property type="match status" value="1"/>
</dbReference>
<feature type="domain" description="Ig-like" evidence="16">
    <location>
        <begin position="893"/>
        <end position="980"/>
    </location>
</feature>
<feature type="domain" description="Fibronectin type-III" evidence="17">
    <location>
        <begin position="1655"/>
        <end position="1752"/>
    </location>
</feature>
<dbReference type="CDD" id="cd20954">
    <property type="entry name" value="IgI_7_Dscam"/>
    <property type="match status" value="1"/>
</dbReference>
<feature type="domain" description="Ig-like" evidence="16">
    <location>
        <begin position="1471"/>
        <end position="1545"/>
    </location>
</feature>
<feature type="domain" description="Tyr recombinase" evidence="18">
    <location>
        <begin position="139"/>
        <end position="328"/>
    </location>
</feature>
<dbReference type="CDD" id="cd00397">
    <property type="entry name" value="DNA_BRE_C"/>
    <property type="match status" value="1"/>
</dbReference>
<feature type="domain" description="Fibronectin type-III" evidence="17">
    <location>
        <begin position="1374"/>
        <end position="1470"/>
    </location>
</feature>
<feature type="domain" description="Fibronectin type-III" evidence="17">
    <location>
        <begin position="1561"/>
        <end position="1654"/>
    </location>
</feature>
<evidence type="ECO:0000256" key="14">
    <source>
        <dbReference type="SAM" id="MobiDB-lite"/>
    </source>
</evidence>
<dbReference type="SMART" id="SM00406">
    <property type="entry name" value="IGv"/>
    <property type="match status" value="3"/>
</dbReference>
<keyword evidence="2 15" id="KW-0812">Transmembrane</keyword>
<feature type="domain" description="Fibronectin type-III" evidence="17">
    <location>
        <begin position="1085"/>
        <end position="1186"/>
    </location>
</feature>
<dbReference type="Pfam" id="PF13927">
    <property type="entry name" value="Ig_3"/>
    <property type="match status" value="4"/>
</dbReference>
<evidence type="ECO:0000259" key="17">
    <source>
        <dbReference type="PROSITE" id="PS50853"/>
    </source>
</evidence>
<sequence length="2092" mass="233079">MIPRVINNIPKLVEIGEVITKIWRGSHEKWDTLYIGSFRREFVKQKYDIQVHDEYVIAGNTAVLKCKIPNYVADYVMVTSWIQDDSVNIYPNTDIGGKYVVLGNGDLYISNAGPGDGYKNYACRTVHRLTEPVTDIKRKKLKILTKSEIDRFLSSADDKEFLMIKVGLILGIAGACRTDELVNLTVDDIEDVGSSLIVKIPNTKTKIPRIFVVTDVGNMLELFRKYLSLRPPHVKHKRLFLYYKAGKCSSQPVGKNTMGKIPSVVASYLKLPDVACYTGHCLRRSSATLLAGAGVDITTIKRHAGWKSTTVAEGYVENSIENKTKIANQVLVGEVQTSAYPGRIIVTEPKGNAQPRISVDKYNARRIVLGEDVTLPCVAQGYPVPGYYWKRELQGQSVPVALGERLTILSAGLLRISKVRLEDRGVYVCFANNSAGEESVRVTLEITASLSAHIQPQVQVVDVGKDAHFQCIINGYPVSQVNWLHNGKPVAQDNRMEVMVEPPRLTVRQLTKEDRGMYQCIISNNWDQAQATAELDMGDAGPELIYWFSEQTLQPGPTVSLKCVASGNPPPQFTWTLDGFPIPDHPRFLVGQYVTVQDDVISHVNITNIKAEDGGEYTCTAQNSVAEISHSARVNVYGLPYIREMPKKIAIAGSSLIIKIHNFMDSRMVPVDSHKIPMYSHIIPINSHVIPMNSLIIPSDCHVITMDSHRFPYYSHRLSNDSQCPVAGFPIETITWEREGQVLPVNRRQRVYTNGTLVVEQTQRREDAGTYTCQAQNRQRNTARRDVEVQVKVPPKILPINPMTDLLREGMRAAITCQIMEGDLPITFRWERNGRVFANNAALGTVIRRIDEFASSLIIDQVTSSHSGNYTCIASNDAGSEKYVVPLTVNVPPRWTVEPSDSSVASGQEAILHCQAEGYPKPVITWKKAVGQQPGEYKDFLFEPNVQQYQNGSLYFMHISKESEGQYLCEAKNNIGAGVSKTPAHFLQKTKQIQVVKADQAHLQCSALGDTPMEITWKLGGQQISKDGDQRYTVREQTLAEGMVSELGIERTIRQDTGVFVCSASNAYGSDDMNIQLIVQEIPEPPRNVRVLEQLSRSIGISWTQPYAGNSPITSYVVQYKPGAESELLSEAWPNQPLKAAVPGSQTTTTIQNLRPAQVYHIRILAENRLGTSDPSQTVQVNTLEEGRLGMETFLGYHVGYQRYSGEEPNTVSQNYVFKSVEVRPHYGGEATLQGLSKFTTYSIIVQAYNSRGSGPASEPVTARTLEDAPTLPPENVQCSVLNAQSLHISWEPPLVEGQNGIIQGYKVTFHSVGEWFDNDDQQTKIVNQQQRTTISGLRKYTNYSMTVLAYTASGDGVRSLPVYCQTEEDVPSPPAQIKAVLSAPNKILVSWLQPKHSNGPLTGYTFYMSVVEDGQEEGTHKRALGPTTEMHEVIHAQETATLQFWVTASTRIGEGESTRVITVTPSKNVPARIASFGREVISAWKQNIYLHCRRAGIPLPNAIWKLNDLPLEVGGRRTILPNATLVIKDIQSVDQANYSCSVENQYGKDEIVYALKVLVPPEAPVLTVMESFTDSLHLKWTDQGNGGSPILGYVINYKRDHGDWEELQIAARTDEHMLRNLWCGTRYLLYITAFNRIGTGLPCDIVPAHTKGTVPVQPKQSQMLTMNATVVTVWLDSWGDGGCGILYFAVEYKPTRHSSWTTSSNHVKPTERIYSIQDLLPATEYQLKISAHNNAGDTMALYNFTTLTLLGGVPEFATPVSHSGGDQPFYTNAKVLIPIMLSIVILTLLIATFFWRKLLITKLLNNHGESPSMAQMQNKHNRDQQYLAVRVGRSQQPLAVEDTYKAESADYIEDICPYATFQLSKPAYSESSYSGNVYSGPYHSVRGSFVYHDVKPPPIDKFKLGHNKEPEYTKVRRKGGRLRDPHSESQESDNLGSTDSEVKKILTLHLPISEYDTLGSDSEGDGRATSQEMMSFSHRMRGKVVLKDPHHPLKHLPPTGSVGRKPFQSRKGKAKATPLNKRHVRSSSGYSSHNEETTFSISHAPSFNERLHPPTRFSDLNPRDLSEAEYEKGHKSRGLSKLGREAFQINV</sequence>
<keyword evidence="12" id="KW-0393">Immunoglobulin domain</keyword>
<keyword evidence="6" id="KW-0524">Neurogenesis</keyword>
<feature type="compositionally biased region" description="Basic residues" evidence="14">
    <location>
        <begin position="2008"/>
        <end position="2026"/>
    </location>
</feature>
<feature type="domain" description="Ig-like" evidence="16">
    <location>
        <begin position="10"/>
        <end position="134"/>
    </location>
</feature>
<evidence type="ECO:0000256" key="5">
    <source>
        <dbReference type="ARBA" id="ARBA00022889"/>
    </source>
</evidence>
<evidence type="ECO:0000256" key="7">
    <source>
        <dbReference type="ARBA" id="ARBA00022989"/>
    </source>
</evidence>
<feature type="domain" description="Ig-like" evidence="16">
    <location>
        <begin position="795"/>
        <end position="888"/>
    </location>
</feature>
<dbReference type="CDD" id="cd00063">
    <property type="entry name" value="FN3"/>
    <property type="match status" value="5"/>
</dbReference>
<feature type="compositionally biased region" description="Polar residues" evidence="14">
    <location>
        <begin position="2027"/>
        <end position="2046"/>
    </location>
</feature>
<dbReference type="InterPro" id="IPR036179">
    <property type="entry name" value="Ig-like_dom_sf"/>
</dbReference>
<dbReference type="SUPFAM" id="SSF49265">
    <property type="entry name" value="Fibronectin type III"/>
    <property type="match status" value="3"/>
</dbReference>
<feature type="domain" description="Ig-like" evidence="16">
    <location>
        <begin position="355"/>
        <end position="447"/>
    </location>
</feature>
<dbReference type="InterPro" id="IPR013762">
    <property type="entry name" value="Integrase-like_cat_sf"/>
</dbReference>
<evidence type="ECO:0000256" key="13">
    <source>
        <dbReference type="ARBA" id="ARBA00034103"/>
    </source>
</evidence>
<keyword evidence="20" id="KW-1185">Reference proteome</keyword>
<dbReference type="PROSITE" id="PS50853">
    <property type="entry name" value="FN3"/>
    <property type="match status" value="5"/>
</dbReference>
<evidence type="ECO:0000256" key="11">
    <source>
        <dbReference type="ARBA" id="ARBA00023172"/>
    </source>
</evidence>
<feature type="compositionally biased region" description="Basic and acidic residues" evidence="14">
    <location>
        <begin position="1902"/>
        <end position="1915"/>
    </location>
</feature>
<dbReference type="InterPro" id="IPR013106">
    <property type="entry name" value="Ig_V-set"/>
</dbReference>
<keyword evidence="11" id="KW-0233">DNA recombination</keyword>
<evidence type="ECO:0000259" key="16">
    <source>
        <dbReference type="PROSITE" id="PS50835"/>
    </source>
</evidence>
<evidence type="ECO:0000256" key="1">
    <source>
        <dbReference type="ARBA" id="ARBA00004167"/>
    </source>
</evidence>
<dbReference type="Proteomes" id="UP001162164">
    <property type="component" value="Unassembled WGS sequence"/>
</dbReference>
<dbReference type="Pfam" id="PF00041">
    <property type="entry name" value="fn3"/>
    <property type="match status" value="4"/>
</dbReference>
<dbReference type="EMBL" id="JAPWTJ010000244">
    <property type="protein sequence ID" value="KAJ8980663.1"/>
    <property type="molecule type" value="Genomic_DNA"/>
</dbReference>
<feature type="region of interest" description="Disordered" evidence="14">
    <location>
        <begin position="1902"/>
        <end position="1941"/>
    </location>
</feature>
<evidence type="ECO:0000256" key="6">
    <source>
        <dbReference type="ARBA" id="ARBA00022902"/>
    </source>
</evidence>
<dbReference type="CDD" id="cd20956">
    <property type="entry name" value="IgI_4_Dscam"/>
    <property type="match status" value="1"/>
</dbReference>
<keyword evidence="8" id="KW-0770">Synapse</keyword>
<evidence type="ECO:0000256" key="15">
    <source>
        <dbReference type="SAM" id="Phobius"/>
    </source>
</evidence>
<evidence type="ECO:0000256" key="3">
    <source>
        <dbReference type="ARBA" id="ARBA00022729"/>
    </source>
</evidence>
<evidence type="ECO:0000256" key="9">
    <source>
        <dbReference type="ARBA" id="ARBA00023136"/>
    </source>
</evidence>
<dbReference type="InterPro" id="IPR036116">
    <property type="entry name" value="FN3_sf"/>
</dbReference>
<evidence type="ECO:0000256" key="10">
    <source>
        <dbReference type="ARBA" id="ARBA00023157"/>
    </source>
</evidence>
<dbReference type="Gene3D" id="1.10.443.10">
    <property type="entry name" value="Intergrase catalytic core"/>
    <property type="match status" value="1"/>
</dbReference>
<keyword evidence="10" id="KW-1015">Disulfide bond</keyword>
<comment type="caution">
    <text evidence="19">The sequence shown here is derived from an EMBL/GenBank/DDBJ whole genome shotgun (WGS) entry which is preliminary data.</text>
</comment>
<evidence type="ECO:0000256" key="12">
    <source>
        <dbReference type="ARBA" id="ARBA00023319"/>
    </source>
</evidence>
<name>A0ABQ9JSU5_9CUCU</name>
<keyword evidence="4" id="KW-0677">Repeat</keyword>
<dbReference type="SMART" id="SM00060">
    <property type="entry name" value="FN3"/>
    <property type="match status" value="6"/>
</dbReference>
<reference evidence="19" key="1">
    <citation type="journal article" date="2023" name="Insect Mol. Biol.">
        <title>Genome sequencing provides insights into the evolution of gene families encoding plant cell wall-degrading enzymes in longhorned beetles.</title>
        <authorList>
            <person name="Shin N.R."/>
            <person name="Okamura Y."/>
            <person name="Kirsch R."/>
            <person name="Pauchet Y."/>
        </authorList>
    </citation>
    <scope>NUCLEOTIDE SEQUENCE</scope>
    <source>
        <strain evidence="19">MMC_N1</strain>
    </source>
</reference>
<evidence type="ECO:0000256" key="8">
    <source>
        <dbReference type="ARBA" id="ARBA00023018"/>
    </source>
</evidence>
<dbReference type="PANTHER" id="PTHR44170:SF54">
    <property type="entry name" value="FI24025P1"/>
    <property type="match status" value="1"/>
</dbReference>
<dbReference type="InterPro" id="IPR056754">
    <property type="entry name" value="DSCAM/DSCAML_C"/>
</dbReference>
<accession>A0ABQ9JSU5</accession>
<dbReference type="InterPro" id="IPR002104">
    <property type="entry name" value="Integrase_catalytic"/>
</dbReference>
<evidence type="ECO:0000256" key="2">
    <source>
        <dbReference type="ARBA" id="ARBA00022692"/>
    </source>
</evidence>
<evidence type="ECO:0008006" key="21">
    <source>
        <dbReference type="Google" id="ProtNLM"/>
    </source>
</evidence>
<feature type="region of interest" description="Disordered" evidence="14">
    <location>
        <begin position="1995"/>
        <end position="2092"/>
    </location>
</feature>
<feature type="domain" description="Ig-like" evidence="16">
    <location>
        <begin position="456"/>
        <end position="536"/>
    </location>
</feature>
<dbReference type="PRINTS" id="PR00014">
    <property type="entry name" value="FNTYPEIII"/>
</dbReference>
<dbReference type="Pfam" id="PF00589">
    <property type="entry name" value="Phage_integrase"/>
    <property type="match status" value="1"/>
</dbReference>
<gene>
    <name evidence="19" type="ORF">NQ317_013275</name>
</gene>
<keyword evidence="7 15" id="KW-1133">Transmembrane helix</keyword>
<dbReference type="SUPFAM" id="SSF56349">
    <property type="entry name" value="DNA breaking-rejoining enzymes"/>
    <property type="match status" value="1"/>
</dbReference>
<dbReference type="InterPro" id="IPR013783">
    <property type="entry name" value="Ig-like_fold"/>
</dbReference>
<feature type="domain" description="Ig-like" evidence="16">
    <location>
        <begin position="542"/>
        <end position="635"/>
    </location>
</feature>
<dbReference type="InterPro" id="IPR013098">
    <property type="entry name" value="Ig_I-set"/>
</dbReference>
<dbReference type="InterPro" id="IPR003961">
    <property type="entry name" value="FN3_dom"/>
</dbReference>
<keyword evidence="3" id="KW-0732">Signal</keyword>
<dbReference type="SUPFAM" id="SSF48726">
    <property type="entry name" value="Immunoglobulin"/>
    <property type="match status" value="9"/>
</dbReference>
<feature type="compositionally biased region" description="Basic and acidic residues" evidence="14">
    <location>
        <begin position="2062"/>
        <end position="2074"/>
    </location>
</feature>
<feature type="domain" description="Fibronectin type-III" evidence="17">
    <location>
        <begin position="1273"/>
        <end position="1370"/>
    </location>
</feature>
<dbReference type="Pfam" id="PF07679">
    <property type="entry name" value="I-set"/>
    <property type="match status" value="4"/>
</dbReference>
<feature type="domain" description="Ig-like" evidence="16">
    <location>
        <begin position="724"/>
        <end position="790"/>
    </location>
</feature>
<dbReference type="InterPro" id="IPR003598">
    <property type="entry name" value="Ig_sub2"/>
</dbReference>
<evidence type="ECO:0000256" key="4">
    <source>
        <dbReference type="ARBA" id="ARBA00022737"/>
    </source>
</evidence>
<dbReference type="Gene3D" id="2.60.40.10">
    <property type="entry name" value="Immunoglobulins"/>
    <property type="match status" value="15"/>
</dbReference>
<dbReference type="PANTHER" id="PTHR44170">
    <property type="entry name" value="PROTEIN SIDEKICK"/>
    <property type="match status" value="1"/>
</dbReference>
<dbReference type="SMART" id="SM00408">
    <property type="entry name" value="IGc2"/>
    <property type="match status" value="8"/>
</dbReference>
<dbReference type="PROSITE" id="PS50835">
    <property type="entry name" value="IG_LIKE"/>
    <property type="match status" value="9"/>
</dbReference>
<organism evidence="19 20">
    <name type="scientific">Molorchus minor</name>
    <dbReference type="NCBI Taxonomy" id="1323400"/>
    <lineage>
        <taxon>Eukaryota</taxon>
        <taxon>Metazoa</taxon>
        <taxon>Ecdysozoa</taxon>
        <taxon>Arthropoda</taxon>
        <taxon>Hexapoda</taxon>
        <taxon>Insecta</taxon>
        <taxon>Pterygota</taxon>
        <taxon>Neoptera</taxon>
        <taxon>Endopterygota</taxon>
        <taxon>Coleoptera</taxon>
        <taxon>Polyphaga</taxon>
        <taxon>Cucujiformia</taxon>
        <taxon>Chrysomeloidea</taxon>
        <taxon>Cerambycidae</taxon>
        <taxon>Lamiinae</taxon>
        <taxon>Monochamini</taxon>
        <taxon>Molorchus</taxon>
    </lineage>
</organism>
<keyword evidence="5" id="KW-0130">Cell adhesion</keyword>
<evidence type="ECO:0000313" key="20">
    <source>
        <dbReference type="Proteomes" id="UP001162164"/>
    </source>
</evidence>
<proteinExistence type="predicted"/>
<feature type="transmembrane region" description="Helical" evidence="15">
    <location>
        <begin position="1776"/>
        <end position="1796"/>
    </location>
</feature>
<evidence type="ECO:0000259" key="18">
    <source>
        <dbReference type="PROSITE" id="PS51898"/>
    </source>
</evidence>
<dbReference type="InterPro" id="IPR011010">
    <property type="entry name" value="DNA_brk_join_enz"/>
</dbReference>
<evidence type="ECO:0000313" key="19">
    <source>
        <dbReference type="EMBL" id="KAJ8980663.1"/>
    </source>
</evidence>
<keyword evidence="9 15" id="KW-0472">Membrane</keyword>
<dbReference type="InterPro" id="IPR003599">
    <property type="entry name" value="Ig_sub"/>
</dbReference>
<comment type="subcellular location">
    <subcellularLocation>
        <location evidence="1">Membrane</location>
        <topology evidence="1">Single-pass membrane protein</topology>
    </subcellularLocation>
    <subcellularLocation>
        <location evidence="13">Synapse</location>
    </subcellularLocation>
</comment>
<feature type="domain" description="Ig-like" evidence="16">
    <location>
        <begin position="983"/>
        <end position="1076"/>
    </location>
</feature>
<protein>
    <recommendedName>
        <fullName evidence="21">Down syndrome cell adhesion molecule-like protein Dscam2</fullName>
    </recommendedName>
</protein>
<dbReference type="PROSITE" id="PS51898">
    <property type="entry name" value="TYR_RECOMBINASE"/>
    <property type="match status" value="1"/>
</dbReference>
<dbReference type="SMART" id="SM00409">
    <property type="entry name" value="IG"/>
    <property type="match status" value="9"/>
</dbReference>